<protein>
    <recommendedName>
        <fullName evidence="8">Cytochrome P450</fullName>
    </recommendedName>
</protein>
<dbReference type="InterPro" id="IPR036396">
    <property type="entry name" value="Cyt_P450_sf"/>
</dbReference>
<keyword evidence="5" id="KW-0472">Membrane</keyword>
<dbReference type="PRINTS" id="PR00465">
    <property type="entry name" value="EP450IV"/>
</dbReference>
<accession>A0AAV9IEX6</accession>
<dbReference type="Pfam" id="PF00067">
    <property type="entry name" value="p450"/>
    <property type="match status" value="1"/>
</dbReference>
<evidence type="ECO:0000256" key="5">
    <source>
        <dbReference type="SAM" id="Phobius"/>
    </source>
</evidence>
<dbReference type="InterPro" id="IPR001128">
    <property type="entry name" value="Cyt_P450"/>
</dbReference>
<dbReference type="SUPFAM" id="SSF48264">
    <property type="entry name" value="Cytochrome P450"/>
    <property type="match status" value="1"/>
</dbReference>
<evidence type="ECO:0000313" key="6">
    <source>
        <dbReference type="EMBL" id="KAK4525889.1"/>
    </source>
</evidence>
<evidence type="ECO:0000256" key="4">
    <source>
        <dbReference type="PIRSR" id="PIRSR602403-1"/>
    </source>
</evidence>
<keyword evidence="5" id="KW-0812">Transmembrane</keyword>
<organism evidence="6 7">
    <name type="scientific">Galdieria yellowstonensis</name>
    <dbReference type="NCBI Taxonomy" id="3028027"/>
    <lineage>
        <taxon>Eukaryota</taxon>
        <taxon>Rhodophyta</taxon>
        <taxon>Bangiophyceae</taxon>
        <taxon>Galdieriales</taxon>
        <taxon>Galdieriaceae</taxon>
        <taxon>Galdieria</taxon>
    </lineage>
</organism>
<name>A0AAV9IEX6_9RHOD</name>
<dbReference type="GO" id="GO:0020037">
    <property type="term" value="F:heme binding"/>
    <property type="evidence" value="ECO:0007669"/>
    <property type="project" value="InterPro"/>
</dbReference>
<dbReference type="InterPro" id="IPR002403">
    <property type="entry name" value="Cyt_P450_E_grp-IV"/>
</dbReference>
<dbReference type="Proteomes" id="UP001300502">
    <property type="component" value="Unassembled WGS sequence"/>
</dbReference>
<keyword evidence="5" id="KW-1133">Transmembrane helix</keyword>
<evidence type="ECO:0000256" key="1">
    <source>
        <dbReference type="ARBA" id="ARBA00010617"/>
    </source>
</evidence>
<keyword evidence="2 4" id="KW-0479">Metal-binding</keyword>
<evidence type="ECO:0000256" key="3">
    <source>
        <dbReference type="ARBA" id="ARBA00023004"/>
    </source>
</evidence>
<evidence type="ECO:0000256" key="2">
    <source>
        <dbReference type="ARBA" id="ARBA00022723"/>
    </source>
</evidence>
<dbReference type="PANTHER" id="PTHR24291">
    <property type="entry name" value="CYTOCHROME P450 FAMILY 4"/>
    <property type="match status" value="1"/>
</dbReference>
<keyword evidence="7" id="KW-1185">Reference proteome</keyword>
<dbReference type="AlphaFoldDB" id="A0AAV9IEX6"/>
<comment type="cofactor">
    <cofactor evidence="4">
        <name>heme</name>
        <dbReference type="ChEBI" id="CHEBI:30413"/>
    </cofactor>
</comment>
<comment type="similarity">
    <text evidence="1">Belongs to the cytochrome P450 family.</text>
</comment>
<sequence length="582" mass="66524">MWQPDSLSSVWSSPWQKLSTFQWTTSIGGYSWPSLLVWSLGVVVLFWLVLAVVSALQQWLVNMYRWLFTPCYKNIPFAGKPDNLSWWRYLLYGHASFAAMMAPPSEIASWFLRTRDALHSEIFSYCFMFLAPRIALVSPEAAKHVMVKNVRNYVKPPMVRQGLSNLLGNKGILLAEGDDHARQRRIILPAFHFDALVHLGPIFRTQGRLVVERWLQQQAAAGKTTSVDVHLDMTQVTMNVIALAAFGYDPMTDSGQELYRAYREIFTQRPPSRILSLLFSLLPSWLLRSLPLRLIRRQQRNVSLVKRKVTEIVQKRREEYEACAIMSEKESTKPPKRDLLDLLVAARDPEMEKKSSHLPWLTEEEITSQALTFMAAGQVTTAVLLSWTLFELSIHPRAQDKLRKELETLAATTLEENDSMSQDARLVEKLDKLEYLDAVLRESLRLHPPVLFVTRQAVQQDEILGFPISPGAIVNIPIVALHRDPQQWGEDADTFSPERFIVGRGAADAARQQHHPMAWLPFLYGTRACTGQRFAMLEAKTILFELLTRVSVRLQPGCEVKGYGMVSVPRDVHLQVFDLYKE</sequence>
<dbReference type="PRINTS" id="PR00385">
    <property type="entry name" value="P450"/>
</dbReference>
<comment type="caution">
    <text evidence="6">The sequence shown here is derived from an EMBL/GenBank/DDBJ whole genome shotgun (WGS) entry which is preliminary data.</text>
</comment>
<dbReference type="EMBL" id="JANCYU010000034">
    <property type="protein sequence ID" value="KAK4525889.1"/>
    <property type="molecule type" value="Genomic_DNA"/>
</dbReference>
<dbReference type="GO" id="GO:0004497">
    <property type="term" value="F:monooxygenase activity"/>
    <property type="evidence" value="ECO:0007669"/>
    <property type="project" value="InterPro"/>
</dbReference>
<proteinExistence type="inferred from homology"/>
<keyword evidence="3 4" id="KW-0408">Iron</keyword>
<dbReference type="GO" id="GO:0016705">
    <property type="term" value="F:oxidoreductase activity, acting on paired donors, with incorporation or reduction of molecular oxygen"/>
    <property type="evidence" value="ECO:0007669"/>
    <property type="project" value="InterPro"/>
</dbReference>
<evidence type="ECO:0000313" key="7">
    <source>
        <dbReference type="Proteomes" id="UP001300502"/>
    </source>
</evidence>
<reference evidence="6 7" key="1">
    <citation type="submission" date="2022-07" db="EMBL/GenBank/DDBJ databases">
        <title>Genome-wide signatures of adaptation to extreme environments.</title>
        <authorList>
            <person name="Cho C.H."/>
            <person name="Yoon H.S."/>
        </authorList>
    </citation>
    <scope>NUCLEOTIDE SEQUENCE [LARGE SCALE GENOMIC DNA]</scope>
    <source>
        <strain evidence="6 7">108.79 E11</strain>
    </source>
</reference>
<dbReference type="Gene3D" id="1.10.630.10">
    <property type="entry name" value="Cytochrome P450"/>
    <property type="match status" value="1"/>
</dbReference>
<evidence type="ECO:0008006" key="8">
    <source>
        <dbReference type="Google" id="ProtNLM"/>
    </source>
</evidence>
<keyword evidence="4" id="KW-0349">Heme</keyword>
<dbReference type="GO" id="GO:0005506">
    <property type="term" value="F:iron ion binding"/>
    <property type="evidence" value="ECO:0007669"/>
    <property type="project" value="InterPro"/>
</dbReference>
<dbReference type="PANTHER" id="PTHR24291:SF175">
    <property type="entry name" value="CYTOCHROME P450"/>
    <property type="match status" value="1"/>
</dbReference>
<feature type="transmembrane region" description="Helical" evidence="5">
    <location>
        <begin position="35"/>
        <end position="56"/>
    </location>
</feature>
<feature type="binding site" description="axial binding residue" evidence="4">
    <location>
        <position position="529"/>
    </location>
    <ligand>
        <name>heme</name>
        <dbReference type="ChEBI" id="CHEBI:30413"/>
    </ligand>
    <ligandPart>
        <name>Fe</name>
        <dbReference type="ChEBI" id="CHEBI:18248"/>
    </ligandPart>
</feature>
<dbReference type="InterPro" id="IPR050196">
    <property type="entry name" value="Cytochrome_P450_Monoox"/>
</dbReference>
<gene>
    <name evidence="6" type="ORF">GAYE_SCF17G3798</name>
</gene>